<evidence type="ECO:0000259" key="2">
    <source>
        <dbReference type="Pfam" id="PF04321"/>
    </source>
</evidence>
<feature type="domain" description="RmlD-like substrate binding" evidence="2">
    <location>
        <begin position="22"/>
        <end position="291"/>
    </location>
</feature>
<name>A0AA90H748_9ACTN</name>
<protein>
    <submittedName>
        <fullName evidence="3">Sugar nucleotide-binding protein</fullName>
    </submittedName>
</protein>
<dbReference type="EMBL" id="JABXJJ020000032">
    <property type="protein sequence ID" value="MDI5972451.1"/>
    <property type="molecule type" value="Genomic_DNA"/>
</dbReference>
<feature type="region of interest" description="Disordered" evidence="1">
    <location>
        <begin position="1"/>
        <end position="20"/>
    </location>
</feature>
<dbReference type="InterPro" id="IPR029903">
    <property type="entry name" value="RmlD-like-bd"/>
</dbReference>
<dbReference type="PANTHER" id="PTHR43242">
    <property type="entry name" value="NAD(P)-BINDING ROSSMANN-FOLD SUPERFAMILY PROTEIN"/>
    <property type="match status" value="1"/>
</dbReference>
<proteinExistence type="predicted"/>
<dbReference type="InterPro" id="IPR036291">
    <property type="entry name" value="NAD(P)-bd_dom_sf"/>
</dbReference>
<reference evidence="3" key="1">
    <citation type="submission" date="2023-05" db="EMBL/GenBank/DDBJ databases">
        <title>Streptantibioticus silvisoli sp. nov., acidotolerant actinomycetes 1 from pine litter.</title>
        <authorList>
            <person name="Swiecimska M."/>
            <person name="Golinska P."/>
            <person name="Sangal V."/>
            <person name="Wachnowicz B."/>
            <person name="Goodfellow M."/>
        </authorList>
    </citation>
    <scope>NUCLEOTIDE SEQUENCE</scope>
    <source>
        <strain evidence="3">SL13</strain>
    </source>
</reference>
<dbReference type="Gene3D" id="3.40.50.720">
    <property type="entry name" value="NAD(P)-binding Rossmann-like Domain"/>
    <property type="match status" value="1"/>
</dbReference>
<sequence length="343" mass="35882">MIDPDRPTTPARSPGPPGGPGRVLVLGAGYLAGHIARRLAATGAAVTVSSRRPPATPETGGLRWRPVDVAAPAAVRELLGAERPDAVVAVHGPSDITWCEDHADAALAVHLGGARNLAAALDGRRVLLISTDNVFPGHADSCGESAPCAPANAYGRAKLAAEQALFATGAALALRVSLVYGWDDAGLRPNFLTTAARTLRRGEPLRVPDDHWNTPVLVDDVAAWTTALLGSPHTGTVHLGGPRRVSRVDWARHIARLTGADPGLVVPAPRDSTLYACRPRNACLHSERAARLPELRGLRPLDVLDATRTLLSANPTDPAPFTIDPADPADSTRPADSARKATT</sequence>
<gene>
    <name evidence="3" type="ORF">POF50_024445</name>
</gene>
<dbReference type="SUPFAM" id="SSF51735">
    <property type="entry name" value="NAD(P)-binding Rossmann-fold domains"/>
    <property type="match status" value="1"/>
</dbReference>
<feature type="region of interest" description="Disordered" evidence="1">
    <location>
        <begin position="312"/>
        <end position="343"/>
    </location>
</feature>
<accession>A0AA90H748</accession>
<evidence type="ECO:0000313" key="3">
    <source>
        <dbReference type="EMBL" id="MDI5972451.1"/>
    </source>
</evidence>
<dbReference type="Pfam" id="PF04321">
    <property type="entry name" value="RmlD_sub_bind"/>
    <property type="match status" value="1"/>
</dbReference>
<dbReference type="RefSeq" id="WP_282698962.1">
    <property type="nucleotide sequence ID" value="NZ_JABXJJ020000032.1"/>
</dbReference>
<dbReference type="AlphaFoldDB" id="A0AA90H748"/>
<dbReference type="PANTHER" id="PTHR43242:SF1">
    <property type="entry name" value="NAD(P)-BINDING ROSSMANN-FOLD SUPERFAMILY PROTEIN"/>
    <property type="match status" value="1"/>
</dbReference>
<comment type="caution">
    <text evidence="3">The sequence shown here is derived from an EMBL/GenBank/DDBJ whole genome shotgun (WGS) entry which is preliminary data.</text>
</comment>
<organism evidence="3">
    <name type="scientific">Streptantibioticus silvisoli</name>
    <dbReference type="NCBI Taxonomy" id="2705255"/>
    <lineage>
        <taxon>Bacteria</taxon>
        <taxon>Bacillati</taxon>
        <taxon>Actinomycetota</taxon>
        <taxon>Actinomycetes</taxon>
        <taxon>Kitasatosporales</taxon>
        <taxon>Streptomycetaceae</taxon>
        <taxon>Streptantibioticus</taxon>
    </lineage>
</organism>
<evidence type="ECO:0000256" key="1">
    <source>
        <dbReference type="SAM" id="MobiDB-lite"/>
    </source>
</evidence>